<keyword evidence="1" id="KW-0596">Phosphopantetheine</keyword>
<gene>
    <name evidence="4" type="ORF">NOF53_24930</name>
</gene>
<dbReference type="SMART" id="SM00823">
    <property type="entry name" value="PKS_PP"/>
    <property type="match status" value="1"/>
</dbReference>
<dbReference type="PROSITE" id="PS50075">
    <property type="entry name" value="CARRIER"/>
    <property type="match status" value="1"/>
</dbReference>
<dbReference type="InterPro" id="IPR036736">
    <property type="entry name" value="ACP-like_sf"/>
</dbReference>
<sequence>MTQNNNSIEDALVELWQRLFGEAIPINRDDSFFGLGGTSILAVRLVERVEREFGIDYKLSWLLDDPTLHGQSERIHTELAAQAAGGTGDL</sequence>
<evidence type="ECO:0000256" key="2">
    <source>
        <dbReference type="ARBA" id="ARBA00022553"/>
    </source>
</evidence>
<feature type="domain" description="Carrier" evidence="3">
    <location>
        <begin position="3"/>
        <end position="79"/>
    </location>
</feature>
<comment type="caution">
    <text evidence="4">The sequence shown here is derived from an EMBL/GenBank/DDBJ whole genome shotgun (WGS) entry which is preliminary data.</text>
</comment>
<dbReference type="PANTHER" id="PTHR45527:SF1">
    <property type="entry name" value="FATTY ACID SYNTHASE"/>
    <property type="match status" value="1"/>
</dbReference>
<dbReference type="InterPro" id="IPR020806">
    <property type="entry name" value="PKS_PP-bd"/>
</dbReference>
<accession>A0ABT1QJB1</accession>
<dbReference type="Gene3D" id="1.10.1200.10">
    <property type="entry name" value="ACP-like"/>
    <property type="match status" value="1"/>
</dbReference>
<dbReference type="RefSeq" id="WP_255973889.1">
    <property type="nucleotide sequence ID" value="NZ_JANFQF010000028.1"/>
</dbReference>
<dbReference type="Proteomes" id="UP001524501">
    <property type="component" value="Unassembled WGS sequence"/>
</dbReference>
<dbReference type="SUPFAM" id="SSF47336">
    <property type="entry name" value="ACP-like"/>
    <property type="match status" value="1"/>
</dbReference>
<dbReference type="PANTHER" id="PTHR45527">
    <property type="entry name" value="NONRIBOSOMAL PEPTIDE SYNTHETASE"/>
    <property type="match status" value="1"/>
</dbReference>
<dbReference type="EMBL" id="JANFQF010000028">
    <property type="protein sequence ID" value="MCQ4122360.1"/>
    <property type="molecule type" value="Genomic_DNA"/>
</dbReference>
<proteinExistence type="predicted"/>
<keyword evidence="2" id="KW-0597">Phosphoprotein</keyword>
<dbReference type="Pfam" id="PF00550">
    <property type="entry name" value="PP-binding"/>
    <property type="match status" value="1"/>
</dbReference>
<organism evidence="4 5">
    <name type="scientific">Rhodococcus tibetensis</name>
    <dbReference type="NCBI Taxonomy" id="2965064"/>
    <lineage>
        <taxon>Bacteria</taxon>
        <taxon>Bacillati</taxon>
        <taxon>Actinomycetota</taxon>
        <taxon>Actinomycetes</taxon>
        <taxon>Mycobacteriales</taxon>
        <taxon>Nocardiaceae</taxon>
        <taxon>Rhodococcus</taxon>
    </lineage>
</organism>
<reference evidence="4 5" key="1">
    <citation type="submission" date="2022-07" db="EMBL/GenBank/DDBJ databases">
        <title>Degradation activity of malathion, p-nitrophenol and potential low-temperature adaptation strategy of Rhodococcus sp. FXJ9.536.</title>
        <authorList>
            <person name="Huang J."/>
            <person name="Huang Y."/>
        </authorList>
    </citation>
    <scope>NUCLEOTIDE SEQUENCE [LARGE SCALE GENOMIC DNA]</scope>
    <source>
        <strain evidence="4 5">FXJ9.536</strain>
    </source>
</reference>
<evidence type="ECO:0000256" key="1">
    <source>
        <dbReference type="ARBA" id="ARBA00022450"/>
    </source>
</evidence>
<evidence type="ECO:0000313" key="5">
    <source>
        <dbReference type="Proteomes" id="UP001524501"/>
    </source>
</evidence>
<evidence type="ECO:0000313" key="4">
    <source>
        <dbReference type="EMBL" id="MCQ4122360.1"/>
    </source>
</evidence>
<keyword evidence="5" id="KW-1185">Reference proteome</keyword>
<dbReference type="InterPro" id="IPR009081">
    <property type="entry name" value="PP-bd_ACP"/>
</dbReference>
<evidence type="ECO:0000259" key="3">
    <source>
        <dbReference type="PROSITE" id="PS50075"/>
    </source>
</evidence>
<name>A0ABT1QJB1_9NOCA</name>
<protein>
    <submittedName>
        <fullName evidence="4">Phosphopantetheine-binding protein</fullName>
    </submittedName>
</protein>